<dbReference type="Proteomes" id="UP000266723">
    <property type="component" value="Unassembled WGS sequence"/>
</dbReference>
<accession>A0ABQ7CCU2</accession>
<dbReference type="InterPro" id="IPR002156">
    <property type="entry name" value="RNaseH_domain"/>
</dbReference>
<feature type="region of interest" description="Disordered" evidence="1">
    <location>
        <begin position="301"/>
        <end position="323"/>
    </location>
</feature>
<organism evidence="3 4">
    <name type="scientific">Brassica cretica</name>
    <name type="common">Mustard</name>
    <dbReference type="NCBI Taxonomy" id="69181"/>
    <lineage>
        <taxon>Eukaryota</taxon>
        <taxon>Viridiplantae</taxon>
        <taxon>Streptophyta</taxon>
        <taxon>Embryophyta</taxon>
        <taxon>Tracheophyta</taxon>
        <taxon>Spermatophyta</taxon>
        <taxon>Magnoliopsida</taxon>
        <taxon>eudicotyledons</taxon>
        <taxon>Gunneridae</taxon>
        <taxon>Pentapetalae</taxon>
        <taxon>rosids</taxon>
        <taxon>malvids</taxon>
        <taxon>Brassicales</taxon>
        <taxon>Brassicaceae</taxon>
        <taxon>Brassiceae</taxon>
        <taxon>Brassica</taxon>
    </lineage>
</organism>
<evidence type="ECO:0000259" key="2">
    <source>
        <dbReference type="Pfam" id="PF13456"/>
    </source>
</evidence>
<evidence type="ECO:0000256" key="1">
    <source>
        <dbReference type="SAM" id="MobiDB-lite"/>
    </source>
</evidence>
<dbReference type="InterPro" id="IPR044730">
    <property type="entry name" value="RNase_H-like_dom_plant"/>
</dbReference>
<dbReference type="PANTHER" id="PTHR47074:SF11">
    <property type="entry name" value="REVERSE TRANSCRIPTASE-LIKE PROTEIN"/>
    <property type="match status" value="1"/>
</dbReference>
<gene>
    <name evidence="3" type="ORF">DY000_02000003</name>
</gene>
<protein>
    <recommendedName>
        <fullName evidence="2">RNase H type-1 domain-containing protein</fullName>
    </recommendedName>
</protein>
<reference evidence="3 4" key="1">
    <citation type="journal article" date="2020" name="BMC Genomics">
        <title>Intraspecific diversification of the crop wild relative Brassica cretica Lam. using demographic model selection.</title>
        <authorList>
            <person name="Kioukis A."/>
            <person name="Michalopoulou V.A."/>
            <person name="Briers L."/>
            <person name="Pirintsos S."/>
            <person name="Studholme D.J."/>
            <person name="Pavlidis P."/>
            <person name="Sarris P.F."/>
        </authorList>
    </citation>
    <scope>NUCLEOTIDE SEQUENCE [LARGE SCALE GENOMIC DNA]</scope>
    <source>
        <strain evidence="4">cv. PFS-1207/04</strain>
    </source>
</reference>
<comment type="caution">
    <text evidence="3">The sequence shown here is derived from an EMBL/GenBank/DDBJ whole genome shotgun (WGS) entry which is preliminary data.</text>
</comment>
<feature type="region of interest" description="Disordered" evidence="1">
    <location>
        <begin position="79"/>
        <end position="105"/>
    </location>
</feature>
<dbReference type="InterPro" id="IPR052929">
    <property type="entry name" value="RNase_H-like_EbsB-rel"/>
</dbReference>
<proteinExistence type="predicted"/>
<dbReference type="PANTHER" id="PTHR47074">
    <property type="entry name" value="BNAC02G40300D PROTEIN"/>
    <property type="match status" value="1"/>
</dbReference>
<dbReference type="EMBL" id="QGKV02000832">
    <property type="protein sequence ID" value="KAF3549312.1"/>
    <property type="molecule type" value="Genomic_DNA"/>
</dbReference>
<feature type="domain" description="RNase H type-1" evidence="2">
    <location>
        <begin position="154"/>
        <end position="237"/>
    </location>
</feature>
<sequence>MNVSLSFVGVSMKSHLFFSSSFFDLSVFLFDKMSQDSGGVTIPPPRVTSPPLSTLSLSNQTANSISDVDSKTQTTCGIAKGTISSREDKPEEKHRKTAGSSARGWDPGEVVMNKKKARLSLGIYAILQHLPVPPPQWEFWLIKISISKKEAFVISSLLAEGLAIRSAMEHVISLQFRRVVFELDSLQLVTAIVDGSSFSDLHGVLSDIYLLSISFDSVEFRFCRREALSFEDSVAKKTLSDFPTLSSDDDLPSLQSRSPPPSPLLRFRLSLSNQTANSISNVDSKTQTTFGIAKGAILSREDKPEEKHRKTAGSSARGWDPGEVVMNKKKGKVKTSWVCESCGHSEGQWWGSCRACNKVGTMRRFPEGSSEFVSGGGDDDGKLWWERLVRF</sequence>
<name>A0ABQ7CCU2_BRACR</name>
<dbReference type="Pfam" id="PF13456">
    <property type="entry name" value="RVT_3"/>
    <property type="match status" value="1"/>
</dbReference>
<keyword evidence="4" id="KW-1185">Reference proteome</keyword>
<feature type="compositionally biased region" description="Basic and acidic residues" evidence="1">
    <location>
        <begin position="85"/>
        <end position="94"/>
    </location>
</feature>
<evidence type="ECO:0000313" key="3">
    <source>
        <dbReference type="EMBL" id="KAF3549312.1"/>
    </source>
</evidence>
<dbReference type="CDD" id="cd06222">
    <property type="entry name" value="RNase_H_like"/>
    <property type="match status" value="1"/>
</dbReference>
<evidence type="ECO:0000313" key="4">
    <source>
        <dbReference type="Proteomes" id="UP000266723"/>
    </source>
</evidence>